<dbReference type="InterPro" id="IPR013656">
    <property type="entry name" value="PAS_4"/>
</dbReference>
<keyword evidence="13" id="KW-0808">Transferase</keyword>
<feature type="transmembrane region" description="Helical" evidence="9">
    <location>
        <begin position="292"/>
        <end position="315"/>
    </location>
</feature>
<dbReference type="PANTHER" id="PTHR45138:SF9">
    <property type="entry name" value="DIGUANYLATE CYCLASE DGCM-RELATED"/>
    <property type="match status" value="1"/>
</dbReference>
<dbReference type="InterPro" id="IPR000700">
    <property type="entry name" value="PAS-assoc_C"/>
</dbReference>
<dbReference type="PROSITE" id="PS50887">
    <property type="entry name" value="GGDEF"/>
    <property type="match status" value="1"/>
</dbReference>
<evidence type="ECO:0000256" key="2">
    <source>
        <dbReference type="ARBA" id="ARBA00012528"/>
    </source>
</evidence>
<dbReference type="SUPFAM" id="SSF55785">
    <property type="entry name" value="PYP-like sensor domain (PAS domain)"/>
    <property type="match status" value="1"/>
</dbReference>
<evidence type="ECO:0000256" key="3">
    <source>
        <dbReference type="ARBA" id="ARBA00022475"/>
    </source>
</evidence>
<dbReference type="NCBIfam" id="TIGR00229">
    <property type="entry name" value="sensory_box"/>
    <property type="match status" value="1"/>
</dbReference>
<dbReference type="Pfam" id="PF08448">
    <property type="entry name" value="PAS_4"/>
    <property type="match status" value="1"/>
</dbReference>
<dbReference type="CDD" id="cd00130">
    <property type="entry name" value="PAS"/>
    <property type="match status" value="1"/>
</dbReference>
<keyword evidence="6 9" id="KW-0472">Membrane</keyword>
<dbReference type="PROSITE" id="PS50113">
    <property type="entry name" value="PAC"/>
    <property type="match status" value="1"/>
</dbReference>
<dbReference type="InterPro" id="IPR033479">
    <property type="entry name" value="dCache_1"/>
</dbReference>
<dbReference type="Pfam" id="PF00990">
    <property type="entry name" value="GGDEF"/>
    <property type="match status" value="1"/>
</dbReference>
<dbReference type="InterPro" id="IPR001610">
    <property type="entry name" value="PAC"/>
</dbReference>
<dbReference type="CDD" id="cd01949">
    <property type="entry name" value="GGDEF"/>
    <property type="match status" value="1"/>
</dbReference>
<protein>
    <recommendedName>
        <fullName evidence="2">diguanylate cyclase</fullName>
        <ecNumber evidence="2">2.7.7.65</ecNumber>
    </recommendedName>
</protein>
<comment type="subcellular location">
    <subcellularLocation>
        <location evidence="1">Cell membrane</location>
        <topology evidence="1">Multi-pass membrane protein</topology>
    </subcellularLocation>
</comment>
<dbReference type="NCBIfam" id="TIGR00254">
    <property type="entry name" value="GGDEF"/>
    <property type="match status" value="1"/>
</dbReference>
<dbReference type="PROSITE" id="PS50112">
    <property type="entry name" value="PAS"/>
    <property type="match status" value="1"/>
</dbReference>
<proteinExistence type="predicted"/>
<comment type="catalytic activity">
    <reaction evidence="7">
        <text>2 GTP = 3',3'-c-di-GMP + 2 diphosphate</text>
        <dbReference type="Rhea" id="RHEA:24898"/>
        <dbReference type="ChEBI" id="CHEBI:33019"/>
        <dbReference type="ChEBI" id="CHEBI:37565"/>
        <dbReference type="ChEBI" id="CHEBI:58805"/>
        <dbReference type="EC" id="2.7.7.65"/>
    </reaction>
</comment>
<feature type="domain" description="PAC" evidence="11">
    <location>
        <begin position="408"/>
        <end position="461"/>
    </location>
</feature>
<feature type="domain" description="PAS" evidence="10">
    <location>
        <begin position="335"/>
        <end position="405"/>
    </location>
</feature>
<dbReference type="SMART" id="SM00091">
    <property type="entry name" value="PAS"/>
    <property type="match status" value="1"/>
</dbReference>
<dbReference type="PANTHER" id="PTHR45138">
    <property type="entry name" value="REGULATORY COMPONENTS OF SENSORY TRANSDUCTION SYSTEM"/>
    <property type="match status" value="1"/>
</dbReference>
<sequence>MPAPAAPSPAAAPGSPSLTARLAYVLLFACSVLLVPLEVWHEWSGRQTRIEEVRTAASNLAHSLVRDAEGNVAMADIALVSLVEQMEAEGAGSASLAQSSRLMRRQLDNQPGLRNFSVYGADGGLLLSSYNQVTAGISIADRDYFARHRENSSPDLLVGTAVRSKLDGQWVVTLSRRFRDREGRFGGVAVAAMEIGALMRGFVGYDLGAHGSITLVRSDGRLLARMPLDEAVLGAPILNRTPVRDSVARGESGRFQFVSPIDGVDRIGAYASGERYRLAVLVGQGTQDALGAWTWLALLRIAFVALVAGLMGFLGERLIRHAERRRAAERTLAESEAQFRLLAEHASDMVSRIGVDGRIRYASPAAVHLLGLPARALLGRHLADLAEADDRPALQAALDEAAGSRAPADATSRITKPDGTRGWMETTIQQVRAGNTAEREGFVAVSRDVTERRLIEERMAELAATDGLTGLANRRRFDEVLATEWLRAARDGTWLAVLLLDVDRFKMFNDRYGHLAGDDALRGVARAVDAAIRRPGDLAARYGGEEFAVILPATDAAGARDVAERIRAIILQTDIPHEANESGLVTASIGVAAVQPVSAAQPEPSMLVAAADAALYEAKRTGRDRVVQAPSITVMQARRNAQGGVR</sequence>
<dbReference type="SMART" id="SM00267">
    <property type="entry name" value="GGDEF"/>
    <property type="match status" value="1"/>
</dbReference>
<keyword evidence="14" id="KW-1185">Reference proteome</keyword>
<feature type="transmembrane region" description="Helical" evidence="9">
    <location>
        <begin position="185"/>
        <end position="203"/>
    </location>
</feature>
<dbReference type="SMART" id="SM00086">
    <property type="entry name" value="PAC"/>
    <property type="match status" value="1"/>
</dbReference>
<evidence type="ECO:0000256" key="5">
    <source>
        <dbReference type="ARBA" id="ARBA00022989"/>
    </source>
</evidence>
<feature type="domain" description="GGDEF" evidence="12">
    <location>
        <begin position="493"/>
        <end position="631"/>
    </location>
</feature>
<evidence type="ECO:0000259" key="10">
    <source>
        <dbReference type="PROSITE" id="PS50112"/>
    </source>
</evidence>
<evidence type="ECO:0000256" key="4">
    <source>
        <dbReference type="ARBA" id="ARBA00022692"/>
    </source>
</evidence>
<name>A0ABT1WYL3_9PROT</name>
<dbReference type="InterPro" id="IPR050469">
    <property type="entry name" value="Diguanylate_Cyclase"/>
</dbReference>
<keyword evidence="5 9" id="KW-1133">Transmembrane helix</keyword>
<keyword evidence="4 9" id="KW-0812">Transmembrane</keyword>
<dbReference type="CDD" id="cd12915">
    <property type="entry name" value="PDC2_DGC_like"/>
    <property type="match status" value="1"/>
</dbReference>
<evidence type="ECO:0000259" key="12">
    <source>
        <dbReference type="PROSITE" id="PS50887"/>
    </source>
</evidence>
<dbReference type="InterPro" id="IPR043128">
    <property type="entry name" value="Rev_trsase/Diguanyl_cyclase"/>
</dbReference>
<evidence type="ECO:0000313" key="14">
    <source>
        <dbReference type="Proteomes" id="UP001524642"/>
    </source>
</evidence>
<evidence type="ECO:0000256" key="9">
    <source>
        <dbReference type="SAM" id="Phobius"/>
    </source>
</evidence>
<keyword evidence="3" id="KW-1003">Cell membrane</keyword>
<dbReference type="SUPFAM" id="SSF55073">
    <property type="entry name" value="Nucleotide cyclase"/>
    <property type="match status" value="1"/>
</dbReference>
<dbReference type="Pfam" id="PF02743">
    <property type="entry name" value="dCache_1"/>
    <property type="match status" value="1"/>
</dbReference>
<evidence type="ECO:0000256" key="7">
    <source>
        <dbReference type="ARBA" id="ARBA00034247"/>
    </source>
</evidence>
<feature type="transmembrane region" description="Helical" evidence="9">
    <location>
        <begin position="22"/>
        <end position="40"/>
    </location>
</feature>
<evidence type="ECO:0000256" key="1">
    <source>
        <dbReference type="ARBA" id="ARBA00004651"/>
    </source>
</evidence>
<dbReference type="InterPro" id="IPR029787">
    <property type="entry name" value="Nucleotide_cyclase"/>
</dbReference>
<dbReference type="EMBL" id="JANJOU010000001">
    <property type="protein sequence ID" value="MCR0980909.1"/>
    <property type="molecule type" value="Genomic_DNA"/>
</dbReference>
<dbReference type="RefSeq" id="WP_257714570.1">
    <property type="nucleotide sequence ID" value="NZ_JANJOU010000001.1"/>
</dbReference>
<accession>A0ABT1WYL3</accession>
<dbReference type="InterPro" id="IPR000160">
    <property type="entry name" value="GGDEF_dom"/>
</dbReference>
<evidence type="ECO:0000256" key="8">
    <source>
        <dbReference type="SAM" id="MobiDB-lite"/>
    </source>
</evidence>
<dbReference type="InterPro" id="IPR035965">
    <property type="entry name" value="PAS-like_dom_sf"/>
</dbReference>
<evidence type="ECO:0000313" key="13">
    <source>
        <dbReference type="EMBL" id="MCR0980909.1"/>
    </source>
</evidence>
<reference evidence="13 14" key="1">
    <citation type="submission" date="2022-06" db="EMBL/GenBank/DDBJ databases">
        <title>Roseomonas CN29.</title>
        <authorList>
            <person name="Cheng Y."/>
            <person name="He X."/>
        </authorList>
    </citation>
    <scope>NUCLEOTIDE SEQUENCE [LARGE SCALE GENOMIC DNA]</scope>
    <source>
        <strain evidence="13 14">CN29</strain>
    </source>
</reference>
<dbReference type="Proteomes" id="UP001524642">
    <property type="component" value="Unassembled WGS sequence"/>
</dbReference>
<comment type="caution">
    <text evidence="13">The sequence shown here is derived from an EMBL/GenBank/DDBJ whole genome shotgun (WGS) entry which is preliminary data.</text>
</comment>
<dbReference type="Gene3D" id="3.30.450.20">
    <property type="entry name" value="PAS domain"/>
    <property type="match status" value="3"/>
</dbReference>
<gene>
    <name evidence="13" type="ORF">NRP21_02475</name>
</gene>
<organism evidence="13 14">
    <name type="scientific">Roseomonas populi</name>
    <dbReference type="NCBI Taxonomy" id="3121582"/>
    <lineage>
        <taxon>Bacteria</taxon>
        <taxon>Pseudomonadati</taxon>
        <taxon>Pseudomonadota</taxon>
        <taxon>Alphaproteobacteria</taxon>
        <taxon>Acetobacterales</taxon>
        <taxon>Roseomonadaceae</taxon>
        <taxon>Roseomonas</taxon>
    </lineage>
</organism>
<dbReference type="InterPro" id="IPR000014">
    <property type="entry name" value="PAS"/>
</dbReference>
<evidence type="ECO:0000259" key="11">
    <source>
        <dbReference type="PROSITE" id="PS50113"/>
    </source>
</evidence>
<dbReference type="EC" id="2.7.7.65" evidence="2"/>
<keyword evidence="13" id="KW-0548">Nucleotidyltransferase</keyword>
<dbReference type="CDD" id="cd12914">
    <property type="entry name" value="PDC1_DGC_like"/>
    <property type="match status" value="1"/>
</dbReference>
<feature type="region of interest" description="Disordered" evidence="8">
    <location>
        <begin position="400"/>
        <end position="420"/>
    </location>
</feature>
<dbReference type="Gene3D" id="3.30.70.270">
    <property type="match status" value="1"/>
</dbReference>
<evidence type="ECO:0000256" key="6">
    <source>
        <dbReference type="ARBA" id="ARBA00023136"/>
    </source>
</evidence>
<dbReference type="GO" id="GO:0052621">
    <property type="term" value="F:diguanylate cyclase activity"/>
    <property type="evidence" value="ECO:0007669"/>
    <property type="project" value="UniProtKB-EC"/>
</dbReference>